<dbReference type="PANTHER" id="PTHR24366:SF96">
    <property type="entry name" value="LEUCINE RICH REPEAT CONTAINING 53"/>
    <property type="match status" value="1"/>
</dbReference>
<evidence type="ECO:0000256" key="3">
    <source>
        <dbReference type="SAM" id="Phobius"/>
    </source>
</evidence>
<dbReference type="Gene3D" id="3.80.10.10">
    <property type="entry name" value="Ribonuclease Inhibitor"/>
    <property type="match status" value="2"/>
</dbReference>
<keyword evidence="3" id="KW-0472">Membrane</keyword>
<dbReference type="Pfam" id="PF13306">
    <property type="entry name" value="LRR_5"/>
    <property type="match status" value="1"/>
</dbReference>
<dbReference type="STRING" id="318479.A0A158Q4G4"/>
<evidence type="ECO:0000313" key="4">
    <source>
        <dbReference type="EMBL" id="VDN58708.1"/>
    </source>
</evidence>
<keyword evidence="3" id="KW-1133">Transmembrane helix</keyword>
<evidence type="ECO:0000256" key="1">
    <source>
        <dbReference type="ARBA" id="ARBA00022614"/>
    </source>
</evidence>
<evidence type="ECO:0000313" key="5">
    <source>
        <dbReference type="Proteomes" id="UP000038040"/>
    </source>
</evidence>
<dbReference type="InterPro" id="IPR032675">
    <property type="entry name" value="LRR_dom_sf"/>
</dbReference>
<evidence type="ECO:0000313" key="6">
    <source>
        <dbReference type="Proteomes" id="UP000274756"/>
    </source>
</evidence>
<reference evidence="7" key="1">
    <citation type="submission" date="2016-04" db="UniProtKB">
        <authorList>
            <consortium name="WormBaseParasite"/>
        </authorList>
    </citation>
    <scope>IDENTIFICATION</scope>
</reference>
<dbReference type="SUPFAM" id="SSF52058">
    <property type="entry name" value="L domain-like"/>
    <property type="match status" value="1"/>
</dbReference>
<dbReference type="WBParaSite" id="DME_0000479801-mRNA-1">
    <property type="protein sequence ID" value="DME_0000479801-mRNA-1"/>
    <property type="gene ID" value="DME_0000479801"/>
</dbReference>
<keyword evidence="3" id="KW-0812">Transmembrane</keyword>
<dbReference type="Proteomes" id="UP000038040">
    <property type="component" value="Unplaced"/>
</dbReference>
<accession>A0A158Q4G4</accession>
<dbReference type="InterPro" id="IPR026906">
    <property type="entry name" value="LRR_5"/>
</dbReference>
<keyword evidence="6" id="KW-1185">Reference proteome</keyword>
<evidence type="ECO:0000313" key="7">
    <source>
        <dbReference type="WBParaSite" id="DME_0000479801-mRNA-1"/>
    </source>
</evidence>
<feature type="transmembrane region" description="Helical" evidence="3">
    <location>
        <begin position="480"/>
        <end position="501"/>
    </location>
</feature>
<dbReference type="Pfam" id="PF13855">
    <property type="entry name" value="LRR_8"/>
    <property type="match status" value="1"/>
</dbReference>
<keyword evidence="2" id="KW-0677">Repeat</keyword>
<proteinExistence type="predicted"/>
<dbReference type="OrthoDB" id="676979at2759"/>
<dbReference type="EMBL" id="UYYG01001171">
    <property type="protein sequence ID" value="VDN58708.1"/>
    <property type="molecule type" value="Genomic_DNA"/>
</dbReference>
<protein>
    <submittedName>
        <fullName evidence="7">Ig-like domain-containing protein</fullName>
    </submittedName>
</protein>
<dbReference type="PROSITE" id="PS51450">
    <property type="entry name" value="LRR"/>
    <property type="match status" value="2"/>
</dbReference>
<dbReference type="AlphaFoldDB" id="A0A158Q4G4"/>
<reference evidence="4 6" key="2">
    <citation type="submission" date="2018-11" db="EMBL/GenBank/DDBJ databases">
        <authorList>
            <consortium name="Pathogen Informatics"/>
        </authorList>
    </citation>
    <scope>NUCLEOTIDE SEQUENCE [LARGE SCALE GENOMIC DNA]</scope>
</reference>
<dbReference type="InterPro" id="IPR003591">
    <property type="entry name" value="Leu-rich_rpt_typical-subtyp"/>
</dbReference>
<evidence type="ECO:0000256" key="2">
    <source>
        <dbReference type="ARBA" id="ARBA00022737"/>
    </source>
</evidence>
<dbReference type="SMART" id="SM00369">
    <property type="entry name" value="LRR_TYP"/>
    <property type="match status" value="5"/>
</dbReference>
<dbReference type="InterPro" id="IPR001611">
    <property type="entry name" value="Leu-rich_rpt"/>
</dbReference>
<gene>
    <name evidence="4" type="ORF">DME_LOCUS8681</name>
</gene>
<dbReference type="Proteomes" id="UP000274756">
    <property type="component" value="Unassembled WGS sequence"/>
</dbReference>
<keyword evidence="1" id="KW-0433">Leucine-rich repeat</keyword>
<organism evidence="5 7">
    <name type="scientific">Dracunculus medinensis</name>
    <name type="common">Guinea worm</name>
    <dbReference type="NCBI Taxonomy" id="318479"/>
    <lineage>
        <taxon>Eukaryota</taxon>
        <taxon>Metazoa</taxon>
        <taxon>Ecdysozoa</taxon>
        <taxon>Nematoda</taxon>
        <taxon>Chromadorea</taxon>
        <taxon>Rhabditida</taxon>
        <taxon>Spirurina</taxon>
        <taxon>Dracunculoidea</taxon>
        <taxon>Dracunculidae</taxon>
        <taxon>Dracunculus</taxon>
    </lineage>
</organism>
<name>A0A158Q4G4_DRAME</name>
<dbReference type="PANTHER" id="PTHR24366">
    <property type="entry name" value="IG(IMMUNOGLOBULIN) AND LRR(LEUCINE RICH REPEAT) DOMAINS"/>
    <property type="match status" value="1"/>
</dbReference>
<sequence>MFPNIEEIILSNNRLGAIDWEAFRLYKLRRLILSYNSLTAINEHMLRFTPNLEVLDLSHNYLIHVQSSNFFSAQKLRSINLSYNHIKRFDYDSFSPLYQLQTLDLSYNEFINVPAGDLRQLVGLRTLNLSGNAFDRILDGDFVHPVLQELVLSNCHSLRLIESNAFFGLPYLTLIDLSWASSLVYISPQAFANNTLLYRIILTHTQLETIPKHLYTVPKIAINDNPFQCGCVAKMVKKFQDHIIDVANASCFMLEGTRKRLSESIEKIDEPCRPEPIVPFGEVLSATVGQYFSLYCASRNFDDIVLWRFPNGTEIIANNATQLSPSKPANIYDLFPLAVNDPQNINSFSQTNQPRIFITKERIRFDVILMDDEGDYRCSLFLQIGSHYVALAWNGSLAIKASYRINLYLTVKDLSSAAGRSIQLSLHNPWLSYSVMRLKPNQNYTFCLVYILLESGFSKTIYETCTQETTAPSLSILNSLTLTTLLAFFIIMLLFCSLFFIKSLYVRLHIWQQQKYRSRMNQSISGQSFISTTSSTSRDASITYENQLSVNQSVPLYRFRISNPNILEEVTAEDLSTTENNAL</sequence>